<dbReference type="Proteomes" id="UP000218615">
    <property type="component" value="Unassembled WGS sequence"/>
</dbReference>
<dbReference type="EMBL" id="FZMP01000030">
    <property type="protein sequence ID" value="SNQ59625.1"/>
    <property type="molecule type" value="Genomic_DNA"/>
</dbReference>
<gene>
    <name evidence="2" type="ORF">MNV_1250005</name>
</gene>
<dbReference type="PROSITE" id="PS51257">
    <property type="entry name" value="PROKAR_LIPOPROTEIN"/>
    <property type="match status" value="1"/>
</dbReference>
<accession>A0A284VK35</accession>
<evidence type="ECO:0000313" key="3">
    <source>
        <dbReference type="Proteomes" id="UP000218615"/>
    </source>
</evidence>
<sequence>MRLTEIIIALLILVTASISGCISSSEPETEESVTTDTPTIAETRVSTEGSPGMKENSEAGVTITAVYLGNNAFDIKMDTHSGSLDYEMEKISYIRDSKGNIIKPESWDGGIGGHHFEGTLKFPKFDDSAGFELVIQDVAEVKERVLKW</sequence>
<evidence type="ECO:0000256" key="1">
    <source>
        <dbReference type="SAM" id="MobiDB-lite"/>
    </source>
</evidence>
<feature type="region of interest" description="Disordered" evidence="1">
    <location>
        <begin position="23"/>
        <end position="56"/>
    </location>
</feature>
<keyword evidence="3" id="KW-1185">Reference proteome</keyword>
<evidence type="ECO:0008006" key="4">
    <source>
        <dbReference type="Google" id="ProtNLM"/>
    </source>
</evidence>
<protein>
    <recommendedName>
        <fullName evidence="4">DUF4352 domain-containing protein</fullName>
    </recommendedName>
</protein>
<dbReference type="RefSeq" id="WP_096203966.1">
    <property type="nucleotide sequence ID" value="NZ_FZMP01000030.1"/>
</dbReference>
<evidence type="ECO:0000313" key="2">
    <source>
        <dbReference type="EMBL" id="SNQ59625.1"/>
    </source>
</evidence>
<name>A0A284VK35_9EURY</name>
<dbReference type="AlphaFoldDB" id="A0A284VK35"/>
<dbReference type="OrthoDB" id="147213at2157"/>
<reference evidence="3" key="1">
    <citation type="submission" date="2017-06" db="EMBL/GenBank/DDBJ databases">
        <authorList>
            <person name="Cremers G."/>
        </authorList>
    </citation>
    <scope>NUCLEOTIDE SEQUENCE [LARGE SCALE GENOMIC DNA]</scope>
</reference>
<organism evidence="2 3">
    <name type="scientific">Candidatus Methanoperedens nitratireducens</name>
    <dbReference type="NCBI Taxonomy" id="1392998"/>
    <lineage>
        <taxon>Archaea</taxon>
        <taxon>Methanobacteriati</taxon>
        <taxon>Methanobacteriota</taxon>
        <taxon>Stenosarchaea group</taxon>
        <taxon>Methanomicrobia</taxon>
        <taxon>Methanosarcinales</taxon>
        <taxon>ANME-2 cluster</taxon>
        <taxon>Candidatus Methanoperedentaceae</taxon>
        <taxon>Candidatus Methanoperedens</taxon>
    </lineage>
</organism>
<proteinExistence type="predicted"/>